<dbReference type="InterPro" id="IPR036397">
    <property type="entry name" value="RNaseH_sf"/>
</dbReference>
<dbReference type="EMBL" id="CAMXCT030000286">
    <property type="protein sequence ID" value="CAL4763965.1"/>
    <property type="molecule type" value="Genomic_DNA"/>
</dbReference>
<protein>
    <submittedName>
        <fullName evidence="6">Retrovirus-related Pol polyprotein from transposon RE1 (Retro element 1) (AtRE1)</fullName>
    </submittedName>
</protein>
<feature type="compositionally biased region" description="Low complexity" evidence="1">
    <location>
        <begin position="2865"/>
        <end position="2891"/>
    </location>
</feature>
<evidence type="ECO:0000256" key="1">
    <source>
        <dbReference type="SAM" id="MobiDB-lite"/>
    </source>
</evidence>
<name>A0A9P1FHR9_9DINO</name>
<feature type="region of interest" description="Disordered" evidence="1">
    <location>
        <begin position="1425"/>
        <end position="1469"/>
    </location>
</feature>
<feature type="compositionally biased region" description="Basic residues" evidence="1">
    <location>
        <begin position="537"/>
        <end position="571"/>
    </location>
</feature>
<feature type="region of interest" description="Disordered" evidence="1">
    <location>
        <begin position="526"/>
        <end position="571"/>
    </location>
</feature>
<feature type="compositionally biased region" description="Polar residues" evidence="1">
    <location>
        <begin position="469"/>
        <end position="484"/>
    </location>
</feature>
<gene>
    <name evidence="4" type="ORF">C1SCF055_LOCUS4856</name>
</gene>
<dbReference type="Proteomes" id="UP001152797">
    <property type="component" value="Unassembled WGS sequence"/>
</dbReference>
<evidence type="ECO:0000259" key="3">
    <source>
        <dbReference type="PROSITE" id="PS50994"/>
    </source>
</evidence>
<reference evidence="4" key="1">
    <citation type="submission" date="2022-10" db="EMBL/GenBank/DDBJ databases">
        <authorList>
            <person name="Chen Y."/>
            <person name="Dougan E. K."/>
            <person name="Chan C."/>
            <person name="Rhodes N."/>
            <person name="Thang M."/>
        </authorList>
    </citation>
    <scope>NUCLEOTIDE SEQUENCE</scope>
</reference>
<dbReference type="InterPro" id="IPR012337">
    <property type="entry name" value="RNaseH-like_sf"/>
</dbReference>
<dbReference type="GO" id="GO:0015074">
    <property type="term" value="P:DNA integration"/>
    <property type="evidence" value="ECO:0007669"/>
    <property type="project" value="InterPro"/>
</dbReference>
<evidence type="ECO:0000313" key="6">
    <source>
        <dbReference type="EMBL" id="CAL4763965.1"/>
    </source>
</evidence>
<dbReference type="OrthoDB" id="441458at2759"/>
<feature type="signal peptide" evidence="2">
    <location>
        <begin position="1"/>
        <end position="22"/>
    </location>
</feature>
<evidence type="ECO:0000313" key="4">
    <source>
        <dbReference type="EMBL" id="CAI3976653.1"/>
    </source>
</evidence>
<proteinExistence type="predicted"/>
<evidence type="ECO:0000313" key="7">
    <source>
        <dbReference type="Proteomes" id="UP001152797"/>
    </source>
</evidence>
<accession>A0A9P1FHR9</accession>
<dbReference type="InterPro" id="IPR001584">
    <property type="entry name" value="Integrase_cat-core"/>
</dbReference>
<feature type="compositionally biased region" description="Low complexity" evidence="1">
    <location>
        <begin position="1438"/>
        <end position="1449"/>
    </location>
</feature>
<sequence>MAKRAVLPWLLLALCFVALKQAFVPNAELRTEDLQHLQRRAAPEVRPSIITAFLISGICLHTLCVAFTLFHPAAQWSGENPLDQDLTPGAPSCTIQETHSSCNFSDHCTIVYKHTVGSIEIPVPIDIFVVHDIAVFEFVPAFLYVPESKEPLAGLHGPFSNFEFARFFSQVKSLMASSATGTSGIPLTEYRKDCPPGWSPGLPDYPLKLFFDKLKLWYRVYEGPDEAVGPLIAGRLQGRAQKIALNLRLIRPDGQYDFGDSALVRLTVDEVRDPNNPQVILQNYIPSGVTALANALKEAFGQSDQELTTSALEAFFELRRGKLSLQEFTAEWELRYEEAQMRAGLDINDVAKTYLYFKQSGLPSKFIEDVKLQIQGDMSRFAEARRLALRLSSRSDHGTLSHDLYAEVPEYDHYDYYADPWAEWFQWDASTYYDSWETDEWSRSWDYYDDYDWYGYETQAHDEWYDASSDWQSPEKNTAETYDMSQGDPPAASESNDQQSQSQDYYQGGDGCFVCGSKWHRAAQCPVSQGSSQFGKGKGKGPGKGKKGFGGKSGKGKGKRPFLKGKGKGKGKRPFKGYYDEYYDYMSVRRQPDQGLRLGGEPHTTPKSSQEPIIRPSPPRQVGELFSWKGPSASADEEGASHDTHEHAHHEDSAKRSLAFVTNLHTSSSCYHTVKGHKRRGLLIDPGAAAGLVGSETLRDLLDVCYQGNKRSLVTWSESQATITGISGCPDKALGRVHLRLPFQGLDATYTADVIGKEGSLCPALVGNPALCAMKASLHSCWFENNDGLLVTWNTEKKEPSMHLFRCLLTDSGHYLLPLDDHAEIHEPQQHHDTKKFLRHLSTISNDQWPDHLFSFWSSATETAADPKQKWSSDEHPVATPRSTAEMLTVDSVKALNTKEKTVRFAEQSQSASKTVHEEEPVEGVFATNLSHIPMYTSDELPDHLSDDEIRRLKKDYNAMPEEFYTKTGRRVVTPSFFDQWFQEARSKKTKWHGWELCSGSGRFSRFCVLSGLTTGFPVDFRYGWDIGLPEHQRMLDQAYEEFCPDFLMCSPRCKFWSVSASRRDRQELMRDRESERPALVYMQRKMQQQNQRRKVYVLENPWSSAIWSDSVMAENQNMPGYRKAKRTDQCAFGACDEHRQPILKATGIEANCKLRSTLRRCNGHRGVPHVPLQGQHKGVNRTAMAAVYPVRFCKAIIEDMLYNLYPRGSFRPKCLDAAQRAEVMYTCERCQFGRGALPHMEHTFMPGECRYGRDPDKARRVAKKKLESQASNPMLDFQKSAREHALAKDITIKIPEQYGFTPEEAVYLKYLFCQLVKDSIAILDEMIKKQTYVYWVTDPTLLMASRHLFRKILHVHGVQVALHPFTKAFPEPHLSAEQAPLRIICRGVYESWQLCSMEDLRELSPAQQREAIDEEDWMITIFGHHDIPAPPQESDPAETAQPSASTPAPSTPAPGTPAPSGGQNSEASTAVVPYDGVDTQPIAVRAMKPLYSVKRVLQRLPQEIEKDTVMARRLLLGLHEKVWHANAVDFANLLLRAGMPPKVVEMAHAAVASCQICRRYSRLPARPKTKVSLAAHFGDEVETDIYHLWSKTFCLLIDVATRYKVAYEVPSREMSDLLKGLLHHWIRYFGPMRVLTTDQESSLMSPAAGVEFERLGITRNPKGTTSGEAGKQHTGTGVVERHVGLIKLTMQKMKAECDRQCLVIEDSDIAAEAGMSHNLCLIYGGYSPSMAVFGVIPRSFYEFETANLTAVNGAADRDLTVFETAMRLRQIALNAVQQAIQEDRLARASHTRPHQLDLSQLVPGTTTVDLHRDGTWRGPAVLLEIDQSEGTAIIKYQGKPYLVSLRFIRPSQGIFYNIDTQVGTGLYKLMRMTEAMQPYKQQVLGYKQILTHAGFQWKSIPGHPDEEQAELLQEFPAWASWTEHPIHGILHGQALRAITPFQRTRGTLFTWQKGTTDFTRTFKESDQQMKLKEVHEAHWESLCVLYLYYYPIASEESSISSGPSIKVKELSMDPDLPRPAAVVPEVPADPAVDEMEVDSILPLKRHEPPVHSRSTSPSAKKTKIEGNYTTITTECQNAHTLHWLLDRQRHRRLYMQDFWSQCYQVPRWFSHMTFDMAINHFKVRHEQVCERLCQPLVHQYSSKQRSFYVDLMKGCFVSMTAEDNIAEKDLPDIWPQVEEADAKEIAQFVHEKAFQKILLRDVPEGTVIIDGTWVRRWKLKSGKRIIKSRMCARGCFDPQKDLLATRSTTASRLSQRLLVSTAAVMREDPESWDVSGAFLKGLTFDRIREILLKQGVKTPVRAVVLVPPWNTWRHLATVDQQFHVEPWEIPLYSLWCLKPIYGLNDAPVAWQLSLGQFLQKQSGHHSKLDDSFYCWKDPKCTPPLLGTLTTHVDDLAIVGTKPFKNQLYKAMCAEFGQISRDQLPFMHCGCQYSRTNTGFKIDQSTFAARLKPSDNPPGEDDRDLTPSELTQFRSVLGGLLWLCSTRLDIIAEVGTLQSVIMKSKVKHLRQANQLVKKACSPDKVGLGLHYRFFDKDTKFRIQCIHDASSATKDRSYAQEGLLVVLMPELDDEILRQDDITCSSSDVQKLCNYGHLLFAHGGKAKRVSYSTSHAETLSAIGGLEAGSMVSVRLTELWIPVVNPSLQTLTAYQEHGSRLFPVDAATDCRDFFELCTGARAVPQDKLQRLYVLAIKEARATGRLRYLMLTPTEYMLADGLTKTMTAPKLMQFLSTGFVELGNMPKHSTLLRRLPILEELHEEDLTKDDETIWREAREGRKTTTMKGIALMTCLGLRAKHLAAMIAFSTMLPTCVEAHESFTGAAEESSGYDLFYMFIMLYTIFRLVEFCFWKVLWSIFPTSNQSAMSPSVSRSSSKSTSKSLSSERLSSSESRPTSRRLNLDDEVITRQRKIIKTPPEIWITEKGDTYHTNPNCNGTNQAKTLDRKRICKFCDRTQSSSGV</sequence>
<feature type="region of interest" description="Disordered" evidence="1">
    <location>
        <begin position="2860"/>
        <end position="2899"/>
    </location>
</feature>
<dbReference type="EMBL" id="CAMXCT010000286">
    <property type="protein sequence ID" value="CAI3976653.1"/>
    <property type="molecule type" value="Genomic_DNA"/>
</dbReference>
<evidence type="ECO:0000256" key="2">
    <source>
        <dbReference type="SAM" id="SignalP"/>
    </source>
</evidence>
<organism evidence="4">
    <name type="scientific">Cladocopium goreaui</name>
    <dbReference type="NCBI Taxonomy" id="2562237"/>
    <lineage>
        <taxon>Eukaryota</taxon>
        <taxon>Sar</taxon>
        <taxon>Alveolata</taxon>
        <taxon>Dinophyceae</taxon>
        <taxon>Suessiales</taxon>
        <taxon>Symbiodiniaceae</taxon>
        <taxon>Cladocopium</taxon>
    </lineage>
</organism>
<dbReference type="SUPFAM" id="SSF53098">
    <property type="entry name" value="Ribonuclease H-like"/>
    <property type="match status" value="1"/>
</dbReference>
<feature type="domain" description="Integrase catalytic" evidence="3">
    <location>
        <begin position="1564"/>
        <end position="1746"/>
    </location>
</feature>
<reference evidence="5" key="2">
    <citation type="submission" date="2024-04" db="EMBL/GenBank/DDBJ databases">
        <authorList>
            <person name="Chen Y."/>
            <person name="Shah S."/>
            <person name="Dougan E. K."/>
            <person name="Thang M."/>
            <person name="Chan C."/>
        </authorList>
    </citation>
    <scope>NUCLEOTIDE SEQUENCE [LARGE SCALE GENOMIC DNA]</scope>
</reference>
<evidence type="ECO:0000313" key="5">
    <source>
        <dbReference type="EMBL" id="CAL1130028.1"/>
    </source>
</evidence>
<dbReference type="PROSITE" id="PS50994">
    <property type="entry name" value="INTEGRASE"/>
    <property type="match status" value="1"/>
</dbReference>
<feature type="chain" id="PRO_5043272020" evidence="2">
    <location>
        <begin position="23"/>
        <end position="2959"/>
    </location>
</feature>
<feature type="compositionally biased region" description="Basic and acidic residues" evidence="1">
    <location>
        <begin position="639"/>
        <end position="653"/>
    </location>
</feature>
<dbReference type="EMBL" id="CAMXCT020000286">
    <property type="protein sequence ID" value="CAL1130028.1"/>
    <property type="molecule type" value="Genomic_DNA"/>
</dbReference>
<comment type="caution">
    <text evidence="4">The sequence shown here is derived from an EMBL/GenBank/DDBJ whole genome shotgun (WGS) entry which is preliminary data.</text>
</comment>
<dbReference type="Gene3D" id="3.30.420.10">
    <property type="entry name" value="Ribonuclease H-like superfamily/Ribonuclease H"/>
    <property type="match status" value="1"/>
</dbReference>
<keyword evidence="2" id="KW-0732">Signal</keyword>
<keyword evidence="7" id="KW-1185">Reference proteome</keyword>
<feature type="region of interest" description="Disordered" evidence="1">
    <location>
        <begin position="593"/>
        <end position="653"/>
    </location>
</feature>
<dbReference type="GO" id="GO:0003676">
    <property type="term" value="F:nucleic acid binding"/>
    <property type="evidence" value="ECO:0007669"/>
    <property type="project" value="InterPro"/>
</dbReference>
<feature type="region of interest" description="Disordered" evidence="1">
    <location>
        <begin position="467"/>
        <end position="504"/>
    </location>
</feature>